<dbReference type="Pfam" id="PF01135">
    <property type="entry name" value="PCMT"/>
    <property type="match status" value="1"/>
</dbReference>
<dbReference type="OrthoDB" id="10257972at2759"/>
<reference evidence="4 5" key="1">
    <citation type="submission" date="2020-06" db="EMBL/GenBank/DDBJ databases">
        <authorList>
            <person name="Li R."/>
            <person name="Bekaert M."/>
        </authorList>
    </citation>
    <scope>NUCLEOTIDE SEQUENCE [LARGE SCALE GENOMIC DNA]</scope>
    <source>
        <strain evidence="5">wild</strain>
    </source>
</reference>
<evidence type="ECO:0000256" key="2">
    <source>
        <dbReference type="SAM" id="MobiDB-lite"/>
    </source>
</evidence>
<keyword evidence="3" id="KW-0732">Signal</keyword>
<dbReference type="GO" id="GO:0004719">
    <property type="term" value="F:protein-L-isoaspartate (D-aspartate) O-methyltransferase activity"/>
    <property type="evidence" value="ECO:0007669"/>
    <property type="project" value="InterPro"/>
</dbReference>
<gene>
    <name evidence="4" type="ORF">MCOR_21671</name>
</gene>
<feature type="compositionally biased region" description="Polar residues" evidence="2">
    <location>
        <begin position="565"/>
        <end position="575"/>
    </location>
</feature>
<feature type="compositionally biased region" description="Acidic residues" evidence="2">
    <location>
        <begin position="343"/>
        <end position="353"/>
    </location>
</feature>
<evidence type="ECO:0000256" key="3">
    <source>
        <dbReference type="SAM" id="SignalP"/>
    </source>
</evidence>
<feature type="compositionally biased region" description="Acidic residues" evidence="2">
    <location>
        <begin position="408"/>
        <end position="421"/>
    </location>
</feature>
<protein>
    <submittedName>
        <fullName evidence="4">Protein-L-isoaspartate O-methyltransferase domain-containing protein 2,Protein-L-isoaspartate O-methyltransferase domain-containing protein 1</fullName>
    </submittedName>
</protein>
<dbReference type="InterPro" id="IPR000682">
    <property type="entry name" value="PCMT"/>
</dbReference>
<dbReference type="AlphaFoldDB" id="A0A6J8BQI3"/>
<keyword evidence="5" id="KW-1185">Reference proteome</keyword>
<accession>A0A6J8BQI3</accession>
<dbReference type="Gene3D" id="3.40.50.150">
    <property type="entry name" value="Vaccinia Virus protein VP39"/>
    <property type="match status" value="1"/>
</dbReference>
<keyword evidence="4" id="KW-0489">Methyltransferase</keyword>
<dbReference type="InterPro" id="IPR029063">
    <property type="entry name" value="SAM-dependent_MTases_sf"/>
</dbReference>
<feature type="chain" id="PRO_5026666865" evidence="3">
    <location>
        <begin position="27"/>
        <end position="655"/>
    </location>
</feature>
<dbReference type="SUPFAM" id="SSF53335">
    <property type="entry name" value="S-adenosyl-L-methionine-dependent methyltransferases"/>
    <property type="match status" value="1"/>
</dbReference>
<feature type="compositionally biased region" description="Acidic residues" evidence="2">
    <location>
        <begin position="374"/>
        <end position="383"/>
    </location>
</feature>
<organism evidence="4 5">
    <name type="scientific">Mytilus coruscus</name>
    <name type="common">Sea mussel</name>
    <dbReference type="NCBI Taxonomy" id="42192"/>
    <lineage>
        <taxon>Eukaryota</taxon>
        <taxon>Metazoa</taxon>
        <taxon>Spiralia</taxon>
        <taxon>Lophotrochozoa</taxon>
        <taxon>Mollusca</taxon>
        <taxon>Bivalvia</taxon>
        <taxon>Autobranchia</taxon>
        <taxon>Pteriomorphia</taxon>
        <taxon>Mytilida</taxon>
        <taxon>Mytiloidea</taxon>
        <taxon>Mytilidae</taxon>
        <taxon>Mytilinae</taxon>
        <taxon>Mytilus</taxon>
    </lineage>
</organism>
<feature type="compositionally biased region" description="Basic and acidic residues" evidence="2">
    <location>
        <begin position="482"/>
        <end position="495"/>
    </location>
</feature>
<evidence type="ECO:0000313" key="5">
    <source>
        <dbReference type="Proteomes" id="UP000507470"/>
    </source>
</evidence>
<feature type="region of interest" description="Disordered" evidence="2">
    <location>
        <begin position="315"/>
        <end position="431"/>
    </location>
</feature>
<dbReference type="PANTHER" id="PTHR11579">
    <property type="entry name" value="PROTEIN-L-ISOASPARTATE O-METHYLTRANSFERASE"/>
    <property type="match status" value="1"/>
</dbReference>
<feature type="compositionally biased region" description="Acidic residues" evidence="2">
    <location>
        <begin position="499"/>
        <end position="510"/>
    </location>
</feature>
<keyword evidence="4" id="KW-0808">Transferase</keyword>
<evidence type="ECO:0000256" key="1">
    <source>
        <dbReference type="ARBA" id="ARBA00005369"/>
    </source>
</evidence>
<feature type="compositionally biased region" description="Basic and acidic residues" evidence="2">
    <location>
        <begin position="398"/>
        <end position="407"/>
    </location>
</feature>
<feature type="region of interest" description="Disordered" evidence="2">
    <location>
        <begin position="549"/>
        <end position="630"/>
    </location>
</feature>
<feature type="region of interest" description="Disordered" evidence="2">
    <location>
        <begin position="279"/>
        <end position="299"/>
    </location>
</feature>
<dbReference type="GO" id="GO:0005737">
    <property type="term" value="C:cytoplasm"/>
    <property type="evidence" value="ECO:0007669"/>
    <property type="project" value="TreeGrafter"/>
</dbReference>
<dbReference type="Proteomes" id="UP000507470">
    <property type="component" value="Unassembled WGS sequence"/>
</dbReference>
<dbReference type="GO" id="GO:0032259">
    <property type="term" value="P:methylation"/>
    <property type="evidence" value="ECO:0007669"/>
    <property type="project" value="UniProtKB-KW"/>
</dbReference>
<evidence type="ECO:0000313" key="4">
    <source>
        <dbReference type="EMBL" id="CAC5386208.1"/>
    </source>
</evidence>
<dbReference type="PANTHER" id="PTHR11579:SF9">
    <property type="entry name" value="PROTEIN-L-ISOASPARTATE O-METHYLTRANSFERASE"/>
    <property type="match status" value="1"/>
</dbReference>
<proteinExistence type="inferred from homology"/>
<feature type="signal peptide" evidence="3">
    <location>
        <begin position="1"/>
        <end position="26"/>
    </location>
</feature>
<feature type="region of interest" description="Disordered" evidence="2">
    <location>
        <begin position="463"/>
        <end position="516"/>
    </location>
</feature>
<feature type="compositionally biased region" description="Acidic residues" evidence="2">
    <location>
        <begin position="465"/>
        <end position="481"/>
    </location>
</feature>
<name>A0A6J8BQI3_MYTCO</name>
<comment type="similarity">
    <text evidence="1">Belongs to the methyltransferase superfamily. L-isoaspartyl/D-aspartyl protein methyltransferase family.</text>
</comment>
<sequence length="655" mass="74245">MKDFFLCSNGFLIFFKILLLLQRVELTYNGRSLEADYIKTPLVERVFRAVDRAHYYTEDHKGSAYKDLAWKFGHLHMSAPCIYSEVMESLSLEPGLSFLNLGSGTGYLSSMVGLILGPYGINHGVEYYEDVVEYAQDRVEDFKQKSKLFDDFEFCEPYFVNGNCLQLPTDVMLYDRVYCGAACPPEHENYVKNLLKVGGILVMPLNDQLLQVKRVDEAKWESKNVMSVSFATLIAPTEEEANNVVELPTVDLPCLQNMCRITVRRILRSNIYKQHPKLRSVRKRAMKKPKKTAPPANRRRINIVPTNVGMIMLSNYDESTGSGEDDEEGSNTRAIRSPHLDSDFDDSEMEDGEVTIPSRDLKTDNDSEGVIPEDFFDYDEDSDDGLKNEKQNGANCDKNIDGNNETRENDEENIEDDDDETIPIPSSANPRLGLRLSQLSSRIEQMRALLRAQRCMDLLNGADASADEDENEEDKEMENDETISKKIKTEDKTESSAENSEEDHEEEGMDIADVIDFHNRVKKTSRCMSNNSADTSETSGIGSFSDASAFGSFIDDHLPEMGNGRSLSQKSSPDESSPERSCCDQIVEEDETDIKQPENNNDEDEGIVNDKDTVDTETDDDSEPRENIKTYMQDKIYVLPLPEAMKAYINYYRKC</sequence>
<dbReference type="EMBL" id="CACVKT020003844">
    <property type="protein sequence ID" value="CAC5386208.1"/>
    <property type="molecule type" value="Genomic_DNA"/>
</dbReference>